<comment type="caution">
    <text evidence="3">The sequence shown here is derived from an EMBL/GenBank/DDBJ whole genome shotgun (WGS) entry which is preliminary data.</text>
</comment>
<evidence type="ECO:0000313" key="4">
    <source>
        <dbReference type="Proteomes" id="UP000754883"/>
    </source>
</evidence>
<dbReference type="InterPro" id="IPR044862">
    <property type="entry name" value="Pro_4_hyd_alph_FE2OG_OXY"/>
</dbReference>
<feature type="compositionally biased region" description="Basic residues" evidence="1">
    <location>
        <begin position="984"/>
        <end position="993"/>
    </location>
</feature>
<keyword evidence="4" id="KW-1185">Reference proteome</keyword>
<feature type="compositionally biased region" description="Polar residues" evidence="1">
    <location>
        <begin position="969"/>
        <end position="982"/>
    </location>
</feature>
<proteinExistence type="predicted"/>
<reference evidence="3 4" key="2">
    <citation type="submission" date="2021-10" db="EMBL/GenBank/DDBJ databases">
        <authorList>
            <person name="Piombo E."/>
        </authorList>
    </citation>
    <scope>NUCLEOTIDE SEQUENCE [LARGE SCALE GENOMIC DNA]</scope>
</reference>
<evidence type="ECO:0000259" key="2">
    <source>
        <dbReference type="Pfam" id="PF13640"/>
    </source>
</evidence>
<feature type="region of interest" description="Disordered" evidence="1">
    <location>
        <begin position="1"/>
        <end position="23"/>
    </location>
</feature>
<evidence type="ECO:0000313" key="3">
    <source>
        <dbReference type="EMBL" id="CAG9988171.1"/>
    </source>
</evidence>
<protein>
    <recommendedName>
        <fullName evidence="2">Prolyl 4-hydroxylase alpha subunit Fe(2+) 2OG dioxygenase domain-containing protein</fullName>
    </recommendedName>
</protein>
<name>A0A9N9Y483_9HYPO</name>
<organism evidence="3 4">
    <name type="scientific">Clonostachys byssicola</name>
    <dbReference type="NCBI Taxonomy" id="160290"/>
    <lineage>
        <taxon>Eukaryota</taxon>
        <taxon>Fungi</taxon>
        <taxon>Dikarya</taxon>
        <taxon>Ascomycota</taxon>
        <taxon>Pezizomycotina</taxon>
        <taxon>Sordariomycetes</taxon>
        <taxon>Hypocreomycetidae</taxon>
        <taxon>Hypocreales</taxon>
        <taxon>Bionectriaceae</taxon>
        <taxon>Clonostachys</taxon>
    </lineage>
</organism>
<feature type="domain" description="Prolyl 4-hydroxylase alpha subunit Fe(2+) 2OG dioxygenase" evidence="2">
    <location>
        <begin position="151"/>
        <end position="235"/>
    </location>
</feature>
<reference evidence="4" key="1">
    <citation type="submission" date="2019-06" db="EMBL/GenBank/DDBJ databases">
        <authorList>
            <person name="Broberg M."/>
        </authorList>
    </citation>
    <scope>NUCLEOTIDE SEQUENCE [LARGE SCALE GENOMIC DNA]</scope>
</reference>
<dbReference type="Pfam" id="PF13640">
    <property type="entry name" value="2OG-FeII_Oxy_3"/>
    <property type="match status" value="1"/>
</dbReference>
<dbReference type="EMBL" id="CABFNO020001446">
    <property type="protein sequence ID" value="CAG9988171.1"/>
    <property type="molecule type" value="Genomic_DNA"/>
</dbReference>
<gene>
    <name evidence="3" type="ORF">CBYS24578_00017741</name>
</gene>
<sequence>MAAQGSATRGAAHSDATSPASDLSTDAFRGGIKADLLGALSEIKASGSFASFRPLVRPPDFGLIVDGVGPVSITNDLHEAQAKQMIAQAARAPYGKGSETIVDTAVRNTWELDPQQFRFLDNRWHNYVQTLCAQAALDLGINTTIRCEIYKMLIYEQGAMFKPHTDTEKIPGMFGTLVISLPSPHTGGDVVVKHCGEKKVFKTSQAEHSFICWYSDVTHEVLPVTSGYRWVLTYNLAIDTSVVPPSAALLRSNIHSLRHTLRRWLQDQSASEEHQALYHVLDHEYTQANIRLSSLKARDLAQVRALQEASNSVPFEIFLALLEKEERGNVEQDYSYDRGYGRRRYGGYYDDDDDEKEEEEDEGYHHITDVLDQRYTIKTLVDFEGRVVAENMSFEEEDLLEEDCFDDMEGEEEYEGFMGNWGPTATHWYRMAAVVIVPKVSVVDFLNCDQPSQLSHANVQSLISYWAYRSEHAAAPNNDIAMVERLCDRVWSRYLEPDRRRNGLPSLTGLTSLPGLPNPPFDGETVGNVLKAALHLQRYDLFERNASRHLGLLPTAFYTWAANSVHASNNDDNHVAQKFSLLEKGLSASILGYGSLTTQLLAVHNFTSVAHSIFPGPATSKSLMSVSAWARQTLKACLEERLPKPLTSKDGEALCGILLYFEDPTEFFSSSVTPIIRERRDVPAFYLGFLRSLKKDMVSQPKLSEKGPSTYRDVAKLFLSSVEFPALKVQPSEPDDARRFRQARNGGAAESGEQTIVTGIEIVAFLGYILNLDSGDLMASFASRFVEQASKLPSTSFSLWIPVFLSLIRMLVKREISLETPMYQQLFTKFFHALLNNFVKRQPSKDASLSRPGVPCRCADCTHLNQFLSSATQRVGRFPVAKKRRQHLHNQIDRHRIDCTHETERVGSPQTLIVTKANKQNEQARRNWKIRFEWAHKVLGDIDQAQLLQLLGQEYSAITQMKHLIVDTEPQSTARASSTSLAGTKRKNPTVID</sequence>
<dbReference type="PANTHER" id="PTHR33099">
    <property type="entry name" value="FE2OG DIOXYGENASE DOMAIN-CONTAINING PROTEIN"/>
    <property type="match status" value="1"/>
</dbReference>
<feature type="region of interest" description="Disordered" evidence="1">
    <location>
        <begin position="969"/>
        <end position="993"/>
    </location>
</feature>
<dbReference type="AlphaFoldDB" id="A0A9N9Y483"/>
<dbReference type="OrthoDB" id="27483at2759"/>
<dbReference type="Gene3D" id="2.60.120.620">
    <property type="entry name" value="q2cbj1_9rhob like domain"/>
    <property type="match status" value="1"/>
</dbReference>
<accession>A0A9N9Y483</accession>
<evidence type="ECO:0000256" key="1">
    <source>
        <dbReference type="SAM" id="MobiDB-lite"/>
    </source>
</evidence>
<dbReference type="PANTHER" id="PTHR33099:SF7">
    <property type="entry name" value="MYND-TYPE DOMAIN-CONTAINING PROTEIN"/>
    <property type="match status" value="1"/>
</dbReference>
<dbReference type="Proteomes" id="UP000754883">
    <property type="component" value="Unassembled WGS sequence"/>
</dbReference>